<dbReference type="SMART" id="SM00476">
    <property type="entry name" value="DNaseIc"/>
    <property type="match status" value="1"/>
</dbReference>
<proteinExistence type="inferred from homology"/>
<keyword evidence="3 10" id="KW-0540">Nuclease</keyword>
<dbReference type="Gene3D" id="3.60.10.10">
    <property type="entry name" value="Endonuclease/exonuclease/phosphatase"/>
    <property type="match status" value="1"/>
</dbReference>
<feature type="disulfide bond" description="Essential for enzymatic activity" evidence="11">
    <location>
        <begin position="173"/>
        <end position="210"/>
    </location>
</feature>
<dbReference type="AlphaFoldDB" id="A0A3P8UT78"/>
<dbReference type="PANTHER" id="PTHR11371:SF28">
    <property type="entry name" value="DEOXYRIBONUCLEASE-1-LIKE 1"/>
    <property type="match status" value="1"/>
</dbReference>
<feature type="chain" id="PRO_5018208278" description="Deoxyribonuclease" evidence="12">
    <location>
        <begin position="22"/>
        <end position="298"/>
    </location>
</feature>
<dbReference type="PIRSF" id="PIRSF000988">
    <property type="entry name" value="DNase_I_euk"/>
    <property type="match status" value="1"/>
</dbReference>
<evidence type="ECO:0000256" key="1">
    <source>
        <dbReference type="ARBA" id="ARBA00004240"/>
    </source>
</evidence>
<dbReference type="GO" id="GO:0005783">
    <property type="term" value="C:endoplasmic reticulum"/>
    <property type="evidence" value="ECO:0007669"/>
    <property type="project" value="UniProtKB-SubCell"/>
</dbReference>
<keyword evidence="8 11" id="KW-1015">Disulfide bond</keyword>
<evidence type="ECO:0000256" key="10">
    <source>
        <dbReference type="PIRNR" id="PIRNR000988"/>
    </source>
</evidence>
<dbReference type="GO" id="GO:0006308">
    <property type="term" value="P:DNA catabolic process"/>
    <property type="evidence" value="ECO:0007669"/>
    <property type="project" value="InterPro"/>
</dbReference>
<dbReference type="GO" id="GO:0003677">
    <property type="term" value="F:DNA binding"/>
    <property type="evidence" value="ECO:0007669"/>
    <property type="project" value="TreeGrafter"/>
</dbReference>
<dbReference type="GeneTree" id="ENSGT00950000182846"/>
<evidence type="ECO:0000256" key="6">
    <source>
        <dbReference type="ARBA" id="ARBA00022801"/>
    </source>
</evidence>
<evidence type="ECO:0000256" key="11">
    <source>
        <dbReference type="PIRSR" id="PIRSR000988-2"/>
    </source>
</evidence>
<evidence type="ECO:0000256" key="7">
    <source>
        <dbReference type="ARBA" id="ARBA00022824"/>
    </source>
</evidence>
<dbReference type="PANTHER" id="PTHR11371">
    <property type="entry name" value="DEOXYRIBONUCLEASE"/>
    <property type="match status" value="1"/>
</dbReference>
<evidence type="ECO:0000256" key="12">
    <source>
        <dbReference type="SAM" id="SignalP"/>
    </source>
</evidence>
<evidence type="ECO:0000256" key="2">
    <source>
        <dbReference type="ARBA" id="ARBA00007359"/>
    </source>
</evidence>
<evidence type="ECO:0000313" key="14">
    <source>
        <dbReference type="Ensembl" id="ENSCSEP00000005039.1"/>
    </source>
</evidence>
<evidence type="ECO:0000256" key="3">
    <source>
        <dbReference type="ARBA" id="ARBA00022722"/>
    </source>
</evidence>
<evidence type="ECO:0000256" key="9">
    <source>
        <dbReference type="ARBA" id="ARBA00023180"/>
    </source>
</evidence>
<reference evidence="14" key="3">
    <citation type="submission" date="2025-09" db="UniProtKB">
        <authorList>
            <consortium name="Ensembl"/>
        </authorList>
    </citation>
    <scope>IDENTIFICATION</scope>
</reference>
<dbReference type="InterPro" id="IPR005135">
    <property type="entry name" value="Endo/exonuclease/phosphatase"/>
</dbReference>
<keyword evidence="4 12" id="KW-0732">Signal</keyword>
<keyword evidence="7" id="KW-0256">Endoplasmic reticulum</keyword>
<name>A0A3P8UT78_CYNSE</name>
<organism evidence="14 15">
    <name type="scientific">Cynoglossus semilaevis</name>
    <name type="common">Tongue sole</name>
    <dbReference type="NCBI Taxonomy" id="244447"/>
    <lineage>
        <taxon>Eukaryota</taxon>
        <taxon>Metazoa</taxon>
        <taxon>Chordata</taxon>
        <taxon>Craniata</taxon>
        <taxon>Vertebrata</taxon>
        <taxon>Euteleostomi</taxon>
        <taxon>Actinopterygii</taxon>
        <taxon>Neopterygii</taxon>
        <taxon>Teleostei</taxon>
        <taxon>Neoteleostei</taxon>
        <taxon>Acanthomorphata</taxon>
        <taxon>Carangaria</taxon>
        <taxon>Pleuronectiformes</taxon>
        <taxon>Pleuronectoidei</taxon>
        <taxon>Cynoglossidae</taxon>
        <taxon>Cynoglossinae</taxon>
        <taxon>Cynoglossus</taxon>
    </lineage>
</organism>
<dbReference type="Ensembl" id="ENSCSET00000005095.1">
    <property type="protein sequence ID" value="ENSCSEP00000005039.1"/>
    <property type="gene ID" value="ENSCSEG00000003231.1"/>
</dbReference>
<comment type="subcellular location">
    <subcellularLocation>
        <location evidence="1">Endoplasmic reticulum</location>
    </subcellularLocation>
</comment>
<evidence type="ECO:0000256" key="8">
    <source>
        <dbReference type="ARBA" id="ARBA00023157"/>
    </source>
</evidence>
<sequence>MRLSFLLLLLLFLVGVNDVEGASEFRVCAFNLHHFGESKTRKDAVMLTLSKVGFLDYIFTAGTRNCFRNCIVPQSCTELCLMIVCRTDTVTVTGKYQYPDTRPGNVDVFSREPFVVRFKALTTTVKEFVLIPQHTTPANTTKELDALYDVLQHVKKMWKTENVMLLGDFNADCGYLAKKNRKNVRLITDQRLYWLIEDKTDTTVRSSTSCTYDRIVVNGEAFAREIVPMSARPFNFQREYRLTEDEALDVSDHYPVEVLLKVVRSKFFNNGARGSTQESQLQLFSLFVCMCFVLQVFR</sequence>
<dbReference type="Proteomes" id="UP000265120">
    <property type="component" value="Chromosome 10"/>
</dbReference>
<evidence type="ECO:0000256" key="5">
    <source>
        <dbReference type="ARBA" id="ARBA00022759"/>
    </source>
</evidence>
<feature type="domain" description="Endonuclease/exonuclease/phosphatase" evidence="13">
    <location>
        <begin position="81"/>
        <end position="253"/>
    </location>
</feature>
<evidence type="ECO:0000256" key="4">
    <source>
        <dbReference type="ARBA" id="ARBA00022729"/>
    </source>
</evidence>
<keyword evidence="9" id="KW-0325">Glycoprotein</keyword>
<comment type="similarity">
    <text evidence="2 10">Belongs to the DNase I family.</text>
</comment>
<keyword evidence="15" id="KW-1185">Reference proteome</keyword>
<dbReference type="SUPFAM" id="SSF56219">
    <property type="entry name" value="DNase I-like"/>
    <property type="match status" value="1"/>
</dbReference>
<keyword evidence="6 10" id="KW-0378">Hydrolase</keyword>
<dbReference type="InterPro" id="IPR036691">
    <property type="entry name" value="Endo/exonu/phosph_ase_sf"/>
</dbReference>
<reference evidence="14" key="2">
    <citation type="submission" date="2025-08" db="UniProtKB">
        <authorList>
            <consortium name="Ensembl"/>
        </authorList>
    </citation>
    <scope>IDENTIFICATION</scope>
</reference>
<keyword evidence="5 10" id="KW-0255">Endonuclease</keyword>
<dbReference type="InterPro" id="IPR018057">
    <property type="entry name" value="Deoxyribonuclease-1_AS"/>
</dbReference>
<dbReference type="InterPro" id="IPR016202">
    <property type="entry name" value="DNase_I"/>
</dbReference>
<dbReference type="GO" id="GO:0005634">
    <property type="term" value="C:nucleus"/>
    <property type="evidence" value="ECO:0007669"/>
    <property type="project" value="TreeGrafter"/>
</dbReference>
<accession>A0A3P8UT78</accession>
<dbReference type="GO" id="GO:0004530">
    <property type="term" value="F:deoxyribonuclease I activity"/>
    <property type="evidence" value="ECO:0007669"/>
    <property type="project" value="TreeGrafter"/>
</dbReference>
<dbReference type="PROSITE" id="PS00919">
    <property type="entry name" value="DNASE_I_1"/>
    <property type="match status" value="1"/>
</dbReference>
<feature type="signal peptide" evidence="12">
    <location>
        <begin position="1"/>
        <end position="21"/>
    </location>
</feature>
<protein>
    <recommendedName>
        <fullName evidence="10">Deoxyribonuclease</fullName>
    </recommendedName>
</protein>
<dbReference type="Pfam" id="PF03372">
    <property type="entry name" value="Exo_endo_phos"/>
    <property type="match status" value="1"/>
</dbReference>
<reference evidence="14 15" key="1">
    <citation type="journal article" date="2014" name="Nat. Genet.">
        <title>Whole-genome sequence of a flatfish provides insights into ZW sex chromosome evolution and adaptation to a benthic lifestyle.</title>
        <authorList>
            <person name="Chen S."/>
            <person name="Zhang G."/>
            <person name="Shao C."/>
            <person name="Huang Q."/>
            <person name="Liu G."/>
            <person name="Zhang P."/>
            <person name="Song W."/>
            <person name="An N."/>
            <person name="Chalopin D."/>
            <person name="Volff J.N."/>
            <person name="Hong Y."/>
            <person name="Li Q."/>
            <person name="Sha Z."/>
            <person name="Zhou H."/>
            <person name="Xie M."/>
            <person name="Yu Q."/>
            <person name="Liu Y."/>
            <person name="Xiang H."/>
            <person name="Wang N."/>
            <person name="Wu K."/>
            <person name="Yang C."/>
            <person name="Zhou Q."/>
            <person name="Liao X."/>
            <person name="Yang L."/>
            <person name="Hu Q."/>
            <person name="Zhang J."/>
            <person name="Meng L."/>
            <person name="Jin L."/>
            <person name="Tian Y."/>
            <person name="Lian J."/>
            <person name="Yang J."/>
            <person name="Miao G."/>
            <person name="Liu S."/>
            <person name="Liang Z."/>
            <person name="Yan F."/>
            <person name="Li Y."/>
            <person name="Sun B."/>
            <person name="Zhang H."/>
            <person name="Zhang J."/>
            <person name="Zhu Y."/>
            <person name="Du M."/>
            <person name="Zhao Y."/>
            <person name="Schartl M."/>
            <person name="Tang Q."/>
            <person name="Wang J."/>
        </authorList>
    </citation>
    <scope>NUCLEOTIDE SEQUENCE</scope>
</reference>
<evidence type="ECO:0000313" key="15">
    <source>
        <dbReference type="Proteomes" id="UP000265120"/>
    </source>
</evidence>
<evidence type="ECO:0000259" key="13">
    <source>
        <dbReference type="Pfam" id="PF03372"/>
    </source>
</evidence>
<dbReference type="PRINTS" id="PR00130">
    <property type="entry name" value="DNASEI"/>
</dbReference>